<dbReference type="InterPro" id="IPR000571">
    <property type="entry name" value="Znf_CCCH"/>
</dbReference>
<evidence type="ECO:0000256" key="5">
    <source>
        <dbReference type="SAM" id="MobiDB-lite"/>
    </source>
</evidence>
<feature type="region of interest" description="Disordered" evidence="5">
    <location>
        <begin position="61"/>
        <end position="138"/>
    </location>
</feature>
<feature type="compositionally biased region" description="Basic residues" evidence="5">
    <location>
        <begin position="121"/>
        <end position="130"/>
    </location>
</feature>
<feature type="zinc finger region" description="C3H1-type" evidence="4">
    <location>
        <begin position="34"/>
        <end position="61"/>
    </location>
</feature>
<gene>
    <name evidence="7" type="ORF">MGAL_10B016125</name>
</gene>
<dbReference type="GO" id="GO:0008270">
    <property type="term" value="F:zinc ion binding"/>
    <property type="evidence" value="ECO:0007669"/>
    <property type="project" value="UniProtKB-KW"/>
</dbReference>
<evidence type="ECO:0000256" key="3">
    <source>
        <dbReference type="ARBA" id="ARBA00022833"/>
    </source>
</evidence>
<feature type="domain" description="C3H1-type" evidence="6">
    <location>
        <begin position="34"/>
        <end position="61"/>
    </location>
</feature>
<dbReference type="AlphaFoldDB" id="A0A8B6HRW5"/>
<sequence>MERNVCRYFNTMTGCRNGDSCTFIHRKRKAANVANVPRCRYYRGPGTCRYEDKCFFRHDDSGHKKSVHVTKKQQTELSGPLPGDVVDGDDQDNRSVVYGPLDSSEEDKENTAAGTVDKGTRAKKGKHDRKSPKSKEKYLSVQINNQVKDDSTPIKSAKQKVDEVTGDGNNNAITGCNDEDNESTDNKTLTCGECGIVLEDVPLEDDKQLDELEKHYKENVLKMEKHHIKFLDKDQRFKFSTSCSVCAKDFSKSYGLLRHITDKVKSKKNDWKSHEEFLESVLSGFWV</sequence>
<accession>A0A8B6HRW5</accession>
<evidence type="ECO:0000256" key="2">
    <source>
        <dbReference type="ARBA" id="ARBA00022771"/>
    </source>
</evidence>
<evidence type="ECO:0000259" key="6">
    <source>
        <dbReference type="PROSITE" id="PS50103"/>
    </source>
</evidence>
<organism evidence="7 8">
    <name type="scientific">Mytilus galloprovincialis</name>
    <name type="common">Mediterranean mussel</name>
    <dbReference type="NCBI Taxonomy" id="29158"/>
    <lineage>
        <taxon>Eukaryota</taxon>
        <taxon>Metazoa</taxon>
        <taxon>Spiralia</taxon>
        <taxon>Lophotrochozoa</taxon>
        <taxon>Mollusca</taxon>
        <taxon>Bivalvia</taxon>
        <taxon>Autobranchia</taxon>
        <taxon>Pteriomorphia</taxon>
        <taxon>Mytilida</taxon>
        <taxon>Mytiloidea</taxon>
        <taxon>Mytilidae</taxon>
        <taxon>Mytilinae</taxon>
        <taxon>Mytilus</taxon>
    </lineage>
</organism>
<evidence type="ECO:0000256" key="4">
    <source>
        <dbReference type="PROSITE-ProRule" id="PRU00723"/>
    </source>
</evidence>
<evidence type="ECO:0000256" key="1">
    <source>
        <dbReference type="ARBA" id="ARBA00022723"/>
    </source>
</evidence>
<reference evidence="7" key="1">
    <citation type="submission" date="2018-11" db="EMBL/GenBank/DDBJ databases">
        <authorList>
            <person name="Alioto T."/>
            <person name="Alioto T."/>
        </authorList>
    </citation>
    <scope>NUCLEOTIDE SEQUENCE</scope>
</reference>
<dbReference type="SMART" id="SM00356">
    <property type="entry name" value="ZnF_C3H1"/>
    <property type="match status" value="2"/>
</dbReference>
<keyword evidence="1 4" id="KW-0479">Metal-binding</keyword>
<feature type="zinc finger region" description="C3H1-type" evidence="4">
    <location>
        <begin position="1"/>
        <end position="28"/>
    </location>
</feature>
<dbReference type="OrthoDB" id="410307at2759"/>
<dbReference type="InterPro" id="IPR036855">
    <property type="entry name" value="Znf_CCCH_sf"/>
</dbReference>
<protein>
    <recommendedName>
        <fullName evidence="6">C3H1-type domain-containing protein</fullName>
    </recommendedName>
</protein>
<keyword evidence="3 4" id="KW-0862">Zinc</keyword>
<dbReference type="Proteomes" id="UP000596742">
    <property type="component" value="Unassembled WGS sequence"/>
</dbReference>
<feature type="domain" description="C3H1-type" evidence="6">
    <location>
        <begin position="1"/>
        <end position="28"/>
    </location>
</feature>
<comment type="caution">
    <text evidence="7">The sequence shown here is derived from an EMBL/GenBank/DDBJ whole genome shotgun (WGS) entry which is preliminary data.</text>
</comment>
<dbReference type="PROSITE" id="PS50103">
    <property type="entry name" value="ZF_C3H1"/>
    <property type="match status" value="2"/>
</dbReference>
<dbReference type="Gene3D" id="4.10.1000.10">
    <property type="entry name" value="Zinc finger, CCCH-type"/>
    <property type="match status" value="1"/>
</dbReference>
<keyword evidence="2 4" id="KW-0863">Zinc-finger</keyword>
<name>A0A8B6HRW5_MYTGA</name>
<evidence type="ECO:0000313" key="8">
    <source>
        <dbReference type="Proteomes" id="UP000596742"/>
    </source>
</evidence>
<dbReference type="EMBL" id="UYJE01010509">
    <property type="protein sequence ID" value="VDI83854.1"/>
    <property type="molecule type" value="Genomic_DNA"/>
</dbReference>
<keyword evidence="8" id="KW-1185">Reference proteome</keyword>
<dbReference type="Pfam" id="PF00642">
    <property type="entry name" value="zf-CCCH"/>
    <property type="match status" value="1"/>
</dbReference>
<evidence type="ECO:0000313" key="7">
    <source>
        <dbReference type="EMBL" id="VDI83854.1"/>
    </source>
</evidence>
<proteinExistence type="predicted"/>
<dbReference type="SUPFAM" id="SSF90229">
    <property type="entry name" value="CCCH zinc finger"/>
    <property type="match status" value="2"/>
</dbReference>